<comment type="caution">
    <text evidence="1">The sequence shown here is derived from an EMBL/GenBank/DDBJ whole genome shotgun (WGS) entry which is preliminary data.</text>
</comment>
<dbReference type="RefSeq" id="XP_021882231.1">
    <property type="nucleotide sequence ID" value="XM_022023801.1"/>
</dbReference>
<evidence type="ECO:0000313" key="1">
    <source>
        <dbReference type="EMBL" id="ORZ19063.1"/>
    </source>
</evidence>
<dbReference type="OrthoDB" id="2443381at2759"/>
<dbReference type="InParanoid" id="A0A1Y2GRG5"/>
<accession>A0A1Y2GRG5</accession>
<protein>
    <submittedName>
        <fullName evidence="1">Uncharacterized protein</fullName>
    </submittedName>
</protein>
<dbReference type="AlphaFoldDB" id="A0A1Y2GRG5"/>
<name>A0A1Y2GRG5_9FUNG</name>
<dbReference type="EMBL" id="MCFF01000014">
    <property type="protein sequence ID" value="ORZ19063.1"/>
    <property type="molecule type" value="Genomic_DNA"/>
</dbReference>
<organism evidence="1 2">
    <name type="scientific">Lobosporangium transversale</name>
    <dbReference type="NCBI Taxonomy" id="64571"/>
    <lineage>
        <taxon>Eukaryota</taxon>
        <taxon>Fungi</taxon>
        <taxon>Fungi incertae sedis</taxon>
        <taxon>Mucoromycota</taxon>
        <taxon>Mortierellomycotina</taxon>
        <taxon>Mortierellomycetes</taxon>
        <taxon>Mortierellales</taxon>
        <taxon>Mortierellaceae</taxon>
        <taxon>Lobosporangium</taxon>
    </lineage>
</organism>
<sequence>MVPDFSVTTQIGSQEVSVLLLEGKLAKNRGYNQIWDDLSKLGQEMKLALDAILKLQPKSDVCVIGIHIHEPVADFYTLKIHAEATYVMRKFATSYIPTEAMNTFPLVHLMEIFEHVRVKVQQTVEQLRQVKIHASPDPKVPLSWLRPSFNKPKLQRILDGQ</sequence>
<keyword evidence="2" id="KW-1185">Reference proteome</keyword>
<evidence type="ECO:0000313" key="2">
    <source>
        <dbReference type="Proteomes" id="UP000193648"/>
    </source>
</evidence>
<reference evidence="1 2" key="1">
    <citation type="submission" date="2016-07" db="EMBL/GenBank/DDBJ databases">
        <title>Pervasive Adenine N6-methylation of Active Genes in Fungi.</title>
        <authorList>
            <consortium name="DOE Joint Genome Institute"/>
            <person name="Mondo S.J."/>
            <person name="Dannebaum R.O."/>
            <person name="Kuo R.C."/>
            <person name="Labutti K."/>
            <person name="Haridas S."/>
            <person name="Kuo A."/>
            <person name="Salamov A."/>
            <person name="Ahrendt S.R."/>
            <person name="Lipzen A."/>
            <person name="Sullivan W."/>
            <person name="Andreopoulos W.B."/>
            <person name="Clum A."/>
            <person name="Lindquist E."/>
            <person name="Daum C."/>
            <person name="Ramamoorthy G.K."/>
            <person name="Gryganskyi A."/>
            <person name="Culley D."/>
            <person name="Magnuson J.K."/>
            <person name="James T.Y."/>
            <person name="O'Malley M.A."/>
            <person name="Stajich J.E."/>
            <person name="Spatafora J.W."/>
            <person name="Visel A."/>
            <person name="Grigoriev I.V."/>
        </authorList>
    </citation>
    <scope>NUCLEOTIDE SEQUENCE [LARGE SCALE GENOMIC DNA]</scope>
    <source>
        <strain evidence="1 2">NRRL 3116</strain>
    </source>
</reference>
<proteinExistence type="predicted"/>
<dbReference type="GeneID" id="33565645"/>
<gene>
    <name evidence="1" type="ORF">BCR41DRAFT_351452</name>
</gene>
<dbReference type="Proteomes" id="UP000193648">
    <property type="component" value="Unassembled WGS sequence"/>
</dbReference>